<dbReference type="Gramene" id="KCW71552">
    <property type="protein sequence ID" value="KCW71552"/>
    <property type="gene ID" value="EUGRSUZ_E00094"/>
</dbReference>
<evidence type="ECO:0000313" key="1">
    <source>
        <dbReference type="EMBL" id="KCW71552.1"/>
    </source>
</evidence>
<protein>
    <submittedName>
        <fullName evidence="1">Uncharacterized protein</fullName>
    </submittedName>
</protein>
<dbReference type="EMBL" id="KK198757">
    <property type="protein sequence ID" value="KCW71552.1"/>
    <property type="molecule type" value="Genomic_DNA"/>
</dbReference>
<gene>
    <name evidence="1" type="ORF">EUGRSUZ_E00094</name>
</gene>
<dbReference type="InParanoid" id="A0A059BZL2"/>
<organism evidence="1">
    <name type="scientific">Eucalyptus grandis</name>
    <name type="common">Flooded gum</name>
    <dbReference type="NCBI Taxonomy" id="71139"/>
    <lineage>
        <taxon>Eukaryota</taxon>
        <taxon>Viridiplantae</taxon>
        <taxon>Streptophyta</taxon>
        <taxon>Embryophyta</taxon>
        <taxon>Tracheophyta</taxon>
        <taxon>Spermatophyta</taxon>
        <taxon>Magnoliopsida</taxon>
        <taxon>eudicotyledons</taxon>
        <taxon>Gunneridae</taxon>
        <taxon>Pentapetalae</taxon>
        <taxon>rosids</taxon>
        <taxon>malvids</taxon>
        <taxon>Myrtales</taxon>
        <taxon>Myrtaceae</taxon>
        <taxon>Myrtoideae</taxon>
        <taxon>Eucalypteae</taxon>
        <taxon>Eucalyptus</taxon>
    </lineage>
</organism>
<dbReference type="AlphaFoldDB" id="A0A059BZL2"/>
<reference evidence="1" key="1">
    <citation type="submission" date="2013-07" db="EMBL/GenBank/DDBJ databases">
        <title>The genome of Eucalyptus grandis.</title>
        <authorList>
            <person name="Schmutz J."/>
            <person name="Hayes R."/>
            <person name="Myburg A."/>
            <person name="Tuskan G."/>
            <person name="Grattapaglia D."/>
            <person name="Rokhsar D.S."/>
        </authorList>
    </citation>
    <scope>NUCLEOTIDE SEQUENCE</scope>
    <source>
        <tissue evidence="1">Leaf extractions</tissue>
    </source>
</reference>
<accession>A0A059BZL2</accession>
<name>A0A059BZL2_EUCGR</name>
<sequence length="69" mass="8286">MEENMQLHIINSNWSESPERRAKVPNWSKLSGRKKCGLSRRKLSFVHREKSVSFHFIIKRDVTMNLPYR</sequence>
<proteinExistence type="predicted"/>